<dbReference type="RefSeq" id="WP_377825186.1">
    <property type="nucleotide sequence ID" value="NZ_JBHSWJ010000002.1"/>
</dbReference>
<dbReference type="EMBL" id="JBHSWJ010000002">
    <property type="protein sequence ID" value="MFC6715816.1"/>
    <property type="molecule type" value="Genomic_DNA"/>
</dbReference>
<name>A0ABW2AXQ5_9MICO</name>
<evidence type="ECO:0000256" key="1">
    <source>
        <dbReference type="SAM" id="MobiDB-lite"/>
    </source>
</evidence>
<proteinExistence type="predicted"/>
<protein>
    <submittedName>
        <fullName evidence="2">Uncharacterized protein</fullName>
    </submittedName>
</protein>
<accession>A0ABW2AXQ5</accession>
<reference evidence="3" key="1">
    <citation type="journal article" date="2019" name="Int. J. Syst. Evol. Microbiol.">
        <title>The Global Catalogue of Microorganisms (GCM) 10K type strain sequencing project: providing services to taxonomists for standard genome sequencing and annotation.</title>
        <authorList>
            <consortium name="The Broad Institute Genomics Platform"/>
            <consortium name="The Broad Institute Genome Sequencing Center for Infectious Disease"/>
            <person name="Wu L."/>
            <person name="Ma J."/>
        </authorList>
    </citation>
    <scope>NUCLEOTIDE SEQUENCE [LARGE SCALE GENOMIC DNA]</scope>
    <source>
        <strain evidence="3">NBRC 106593</strain>
    </source>
</reference>
<keyword evidence="3" id="KW-1185">Reference proteome</keyword>
<gene>
    <name evidence="2" type="ORF">ACFQBT_19080</name>
</gene>
<dbReference type="Proteomes" id="UP001596356">
    <property type="component" value="Unassembled WGS sequence"/>
</dbReference>
<feature type="region of interest" description="Disordered" evidence="1">
    <location>
        <begin position="458"/>
        <end position="480"/>
    </location>
</feature>
<comment type="caution">
    <text evidence="2">The sequence shown here is derived from an EMBL/GenBank/DDBJ whole genome shotgun (WGS) entry which is preliminary data.</text>
</comment>
<evidence type="ECO:0000313" key="2">
    <source>
        <dbReference type="EMBL" id="MFC6715816.1"/>
    </source>
</evidence>
<sequence>MPDLTFRSWRRSTLLESADFAAGRPPSISVELAATDTSGGSSTGSFPATFRWPGDVRSLNPSAIRHRAPAPSVQDAETTKFVHVDFWSPDLPWRYTPESGALLRPWLALLVGKPDELDFVANTLSVSDRTRNLVTSNATFAGSAFPPHLTAHLQVPDSEDPTTAGTPTAQRFSRLLSPRVLEPQTDYTALVVPAFRADGHPLWTTQGDAVTVDLGGAPLPVFDHWTFRSGEGGDFETLAARLWMPDPGVVGRASLTYQESDGTDIAMEVRGALSSLKDSQPPVGSLTAVTADLRSLTAVVPPGGGPVPIDMPQYGVPWLADPSSAPARSWADTLHLDPRERIHAGTGVRMGILAQEELMRAATEQAGALAEATVRIAQLAAGLELSRRTYTTALPKDEAERVTVLAPMTARLRTADGSTVQAAITGPDSTLPAALLTGAGNRLLHRAAASPGSILAAVNEASPPGSPAPDSEAAATGDISDQLWDQAGVDRDLVERMTKFLCAAYRSSVTAGSTYRRRHVLETDPDRIVEQLIESADALLQQLQQLLADLLPETSACSNADLTNIGQDLFAVAGLVVGAGTHPPPGGEDDDARRQRFDRQRRGFTAHLLSEGNEAAGVYDVLATLILRCLLGVQPLWPQSPDDRNDRLGGLTFAQCDPRRCVDLVRLSAALDASLDPAGDNPPARVRIESRLAGLPMTSLAPPRYPLGLDFPTWSLLNQYERDWLLPGAGDLQPDSITALKTNPRFIDAYLVGLNTQFQAETRWRGMSSDPSGTPLRMFFGPTDPHSGERNPDIVPIATWDPDSGLGAADHLAGASLGGGAERLVILFNSSLFRRYPRTVVYLHAAAGAPADLKDPPSAAKDTPPSLTGSITPDLVFFGFDVPAQDLDNYWLILDEPPTELRFRSDQPQDRSDSAHFARSAIDSPTRVAISGADLRAWSSGQAGGVK</sequence>
<evidence type="ECO:0000313" key="3">
    <source>
        <dbReference type="Proteomes" id="UP001596356"/>
    </source>
</evidence>
<organism evidence="2 3">
    <name type="scientific">Branchiibius cervicis</name>
    <dbReference type="NCBI Taxonomy" id="908252"/>
    <lineage>
        <taxon>Bacteria</taxon>
        <taxon>Bacillati</taxon>
        <taxon>Actinomycetota</taxon>
        <taxon>Actinomycetes</taxon>
        <taxon>Micrococcales</taxon>
        <taxon>Dermacoccaceae</taxon>
        <taxon>Branchiibius</taxon>
    </lineage>
</organism>